<name>A0ABD2L1J5_9BILA</name>
<dbReference type="AlphaFoldDB" id="A0ABD2L1J5"/>
<evidence type="ECO:0000313" key="3">
    <source>
        <dbReference type="Proteomes" id="UP001620626"/>
    </source>
</evidence>
<keyword evidence="3" id="KW-1185">Reference proteome</keyword>
<accession>A0ABD2L1J5</accession>
<dbReference type="Proteomes" id="UP001620626">
    <property type="component" value="Unassembled WGS sequence"/>
</dbReference>
<dbReference type="EMBL" id="JBICBT010000578">
    <property type="protein sequence ID" value="KAL3109082.1"/>
    <property type="molecule type" value="Genomic_DNA"/>
</dbReference>
<organism evidence="2 3">
    <name type="scientific">Heterodera trifolii</name>
    <dbReference type="NCBI Taxonomy" id="157864"/>
    <lineage>
        <taxon>Eukaryota</taxon>
        <taxon>Metazoa</taxon>
        <taxon>Ecdysozoa</taxon>
        <taxon>Nematoda</taxon>
        <taxon>Chromadorea</taxon>
        <taxon>Rhabditida</taxon>
        <taxon>Tylenchina</taxon>
        <taxon>Tylenchomorpha</taxon>
        <taxon>Tylenchoidea</taxon>
        <taxon>Heteroderidae</taxon>
        <taxon>Heteroderinae</taxon>
        <taxon>Heterodera</taxon>
    </lineage>
</organism>
<proteinExistence type="predicted"/>
<evidence type="ECO:0000313" key="2">
    <source>
        <dbReference type="EMBL" id="KAL3109082.1"/>
    </source>
</evidence>
<sequence length="112" mass="12935">MEAKLPLLFCVKSVGHGDDMRQAKKLVPKFASVEANPNTRKARRKVDRILDEAEELAEMVLIPRKKWVLDTFPASEWMEHEQRGEEMRNSSVSSEEESVFEEVHEGGRRIII</sequence>
<evidence type="ECO:0000256" key="1">
    <source>
        <dbReference type="SAM" id="MobiDB-lite"/>
    </source>
</evidence>
<protein>
    <submittedName>
        <fullName evidence="2">Uncharacterized protein</fullName>
    </submittedName>
</protein>
<reference evidence="2 3" key="1">
    <citation type="submission" date="2024-10" db="EMBL/GenBank/DDBJ databases">
        <authorList>
            <person name="Kim D."/>
        </authorList>
    </citation>
    <scope>NUCLEOTIDE SEQUENCE [LARGE SCALE GENOMIC DNA]</scope>
    <source>
        <strain evidence="2">BH-2024</strain>
    </source>
</reference>
<feature type="region of interest" description="Disordered" evidence="1">
    <location>
        <begin position="79"/>
        <end position="106"/>
    </location>
</feature>
<feature type="compositionally biased region" description="Basic and acidic residues" evidence="1">
    <location>
        <begin position="79"/>
        <end position="88"/>
    </location>
</feature>
<comment type="caution">
    <text evidence="2">The sequence shown here is derived from an EMBL/GenBank/DDBJ whole genome shotgun (WGS) entry which is preliminary data.</text>
</comment>
<gene>
    <name evidence="2" type="ORF">niasHT_012644</name>
</gene>